<accession>A0A6A6V4K8</accession>
<protein>
    <submittedName>
        <fullName evidence="1">Uncharacterized protein</fullName>
    </submittedName>
</protein>
<dbReference type="AlphaFoldDB" id="A0A6A6V4K8"/>
<organism evidence="1 2">
    <name type="scientific">Sporormia fimetaria CBS 119925</name>
    <dbReference type="NCBI Taxonomy" id="1340428"/>
    <lineage>
        <taxon>Eukaryota</taxon>
        <taxon>Fungi</taxon>
        <taxon>Dikarya</taxon>
        <taxon>Ascomycota</taxon>
        <taxon>Pezizomycotina</taxon>
        <taxon>Dothideomycetes</taxon>
        <taxon>Pleosporomycetidae</taxon>
        <taxon>Pleosporales</taxon>
        <taxon>Sporormiaceae</taxon>
        <taxon>Sporormia</taxon>
    </lineage>
</organism>
<dbReference type="EMBL" id="MU006591">
    <property type="protein sequence ID" value="KAF2744127.1"/>
    <property type="molecule type" value="Genomic_DNA"/>
</dbReference>
<evidence type="ECO:0000313" key="2">
    <source>
        <dbReference type="Proteomes" id="UP000799440"/>
    </source>
</evidence>
<proteinExistence type="predicted"/>
<gene>
    <name evidence="1" type="ORF">M011DRAFT_197710</name>
</gene>
<keyword evidence="2" id="KW-1185">Reference proteome</keyword>
<evidence type="ECO:0000313" key="1">
    <source>
        <dbReference type="EMBL" id="KAF2744127.1"/>
    </source>
</evidence>
<name>A0A6A6V4K8_9PLEO</name>
<reference evidence="1" key="1">
    <citation type="journal article" date="2020" name="Stud. Mycol.">
        <title>101 Dothideomycetes genomes: a test case for predicting lifestyles and emergence of pathogens.</title>
        <authorList>
            <person name="Haridas S."/>
            <person name="Albert R."/>
            <person name="Binder M."/>
            <person name="Bloem J."/>
            <person name="Labutti K."/>
            <person name="Salamov A."/>
            <person name="Andreopoulos B."/>
            <person name="Baker S."/>
            <person name="Barry K."/>
            <person name="Bills G."/>
            <person name="Bluhm B."/>
            <person name="Cannon C."/>
            <person name="Castanera R."/>
            <person name="Culley D."/>
            <person name="Daum C."/>
            <person name="Ezra D."/>
            <person name="Gonzalez J."/>
            <person name="Henrissat B."/>
            <person name="Kuo A."/>
            <person name="Liang C."/>
            <person name="Lipzen A."/>
            <person name="Lutzoni F."/>
            <person name="Magnuson J."/>
            <person name="Mondo S."/>
            <person name="Nolan M."/>
            <person name="Ohm R."/>
            <person name="Pangilinan J."/>
            <person name="Park H.-J."/>
            <person name="Ramirez L."/>
            <person name="Alfaro M."/>
            <person name="Sun H."/>
            <person name="Tritt A."/>
            <person name="Yoshinaga Y."/>
            <person name="Zwiers L.-H."/>
            <person name="Turgeon B."/>
            <person name="Goodwin S."/>
            <person name="Spatafora J."/>
            <person name="Crous P."/>
            <person name="Grigoriev I."/>
        </authorList>
    </citation>
    <scope>NUCLEOTIDE SEQUENCE</scope>
    <source>
        <strain evidence="1">CBS 119925</strain>
    </source>
</reference>
<dbReference type="Proteomes" id="UP000799440">
    <property type="component" value="Unassembled WGS sequence"/>
</dbReference>
<sequence>MPSRIQIDGLCFSERRMWSNDTFELRVQSDVAPPSPPPPPIPFTSPVYTPPGATIVQRAKLMRIIHDIEHGLLPVRELGINFPSTVYRTLNFSKRSVDLSLIDSLLGLGSLERLNIQLEVCGIPPSSDDKQLQLDRMTFKGTVYDILSTEIRNHIQGLWGEHLETSTAVPYMALDPLAQSRFSPCAQSMSIFYRAGNEKAKKHDEEIIASIPARPHSPDAESSGTGFILKGGEIL</sequence>